<dbReference type="PANTHER" id="PTHR30204">
    <property type="entry name" value="REDOX-CYCLING DRUG-SENSING TRANSCRIPTIONAL ACTIVATOR SOXR"/>
    <property type="match status" value="1"/>
</dbReference>
<dbReference type="SUPFAM" id="SSF46955">
    <property type="entry name" value="Putative DNA-binding domain"/>
    <property type="match status" value="1"/>
</dbReference>
<dbReference type="Gene3D" id="1.10.1660.10">
    <property type="match status" value="1"/>
</dbReference>
<dbReference type="EMBL" id="JBHUIO010000005">
    <property type="protein sequence ID" value="MFD2169652.1"/>
    <property type="molecule type" value="Genomic_DNA"/>
</dbReference>
<evidence type="ECO:0000256" key="1">
    <source>
        <dbReference type="ARBA" id="ARBA00023125"/>
    </source>
</evidence>
<name>A0ABW4ZUH4_9BACL</name>
<dbReference type="InterPro" id="IPR009061">
    <property type="entry name" value="DNA-bd_dom_put_sf"/>
</dbReference>
<accession>A0ABW4ZUH4</accession>
<dbReference type="RefSeq" id="WP_386044970.1">
    <property type="nucleotide sequence ID" value="NZ_JBHUIO010000005.1"/>
</dbReference>
<dbReference type="SMART" id="SM00422">
    <property type="entry name" value="HTH_MERR"/>
    <property type="match status" value="1"/>
</dbReference>
<proteinExistence type="predicted"/>
<dbReference type="InterPro" id="IPR047057">
    <property type="entry name" value="MerR_fam"/>
</dbReference>
<keyword evidence="1" id="KW-0238">DNA-binding</keyword>
<dbReference type="PROSITE" id="PS50937">
    <property type="entry name" value="HTH_MERR_2"/>
    <property type="match status" value="1"/>
</dbReference>
<reference evidence="4" key="1">
    <citation type="journal article" date="2019" name="Int. J. Syst. Evol. Microbiol.">
        <title>The Global Catalogue of Microorganisms (GCM) 10K type strain sequencing project: providing services to taxonomists for standard genome sequencing and annotation.</title>
        <authorList>
            <consortium name="The Broad Institute Genomics Platform"/>
            <consortium name="The Broad Institute Genome Sequencing Center for Infectious Disease"/>
            <person name="Wu L."/>
            <person name="Ma J."/>
        </authorList>
    </citation>
    <scope>NUCLEOTIDE SEQUENCE [LARGE SCALE GENOMIC DNA]</scope>
    <source>
        <strain evidence="4">CGMCC 1.13574</strain>
    </source>
</reference>
<dbReference type="Pfam" id="PF13411">
    <property type="entry name" value="MerR_1"/>
    <property type="match status" value="1"/>
</dbReference>
<evidence type="ECO:0000259" key="2">
    <source>
        <dbReference type="PROSITE" id="PS50937"/>
    </source>
</evidence>
<evidence type="ECO:0000313" key="4">
    <source>
        <dbReference type="Proteomes" id="UP001597343"/>
    </source>
</evidence>
<feature type="domain" description="HTH merR-type" evidence="2">
    <location>
        <begin position="2"/>
        <end position="71"/>
    </location>
</feature>
<gene>
    <name evidence="3" type="ORF">ACFSOY_06555</name>
</gene>
<dbReference type="PRINTS" id="PR00040">
    <property type="entry name" value="HTHMERR"/>
</dbReference>
<dbReference type="PANTHER" id="PTHR30204:SF97">
    <property type="entry name" value="MERR FAMILY REGULATORY PROTEIN"/>
    <property type="match status" value="1"/>
</dbReference>
<dbReference type="InterPro" id="IPR000551">
    <property type="entry name" value="MerR-type_HTH_dom"/>
</dbReference>
<dbReference type="Proteomes" id="UP001597343">
    <property type="component" value="Unassembled WGS sequence"/>
</dbReference>
<protein>
    <submittedName>
        <fullName evidence="3">MerR family transcriptional regulator</fullName>
    </submittedName>
</protein>
<organism evidence="3 4">
    <name type="scientific">Tumebacillus lipolyticus</name>
    <dbReference type="NCBI Taxonomy" id="1280370"/>
    <lineage>
        <taxon>Bacteria</taxon>
        <taxon>Bacillati</taxon>
        <taxon>Bacillota</taxon>
        <taxon>Bacilli</taxon>
        <taxon>Bacillales</taxon>
        <taxon>Alicyclobacillaceae</taxon>
        <taxon>Tumebacillus</taxon>
    </lineage>
</organism>
<sequence length="217" mass="24628">MLMTIGQFSERTGLRPKTLRYYEEVKLLLPEVRSENGYRHYSDAQIEKAQLISSLRQAGVSVADIRQFLSSDQAQKEDLLARWRDEAAAKLLSIQVAHQFLNGLDSQTKHVHLVYWDHPRSIVWLPLEVGAGVAAWNCSAQDYQRRLSAIGLEVERSSYVRFPQDAQSTRCEIGFVIASQNIPPDQQVEKYAPTLFATLHCQANMPLPCKPIFATVQ</sequence>
<evidence type="ECO:0000313" key="3">
    <source>
        <dbReference type="EMBL" id="MFD2169652.1"/>
    </source>
</evidence>
<dbReference type="CDD" id="cd00592">
    <property type="entry name" value="HTH_MerR-like"/>
    <property type="match status" value="1"/>
</dbReference>
<keyword evidence="4" id="KW-1185">Reference proteome</keyword>
<comment type="caution">
    <text evidence="3">The sequence shown here is derived from an EMBL/GenBank/DDBJ whole genome shotgun (WGS) entry which is preliminary data.</text>
</comment>